<keyword evidence="3 6" id="KW-0238">DNA-binding</keyword>
<dbReference type="EMBL" id="VNIQ01000002">
    <property type="protein sequence ID" value="TYQ06120.1"/>
    <property type="molecule type" value="Genomic_DNA"/>
</dbReference>
<accession>A0A652YSV5</accession>
<keyword evidence="2" id="KW-0805">Transcription regulation</keyword>
<dbReference type="Pfam" id="PF03466">
    <property type="entry name" value="LysR_substrate"/>
    <property type="match status" value="1"/>
</dbReference>
<comment type="similarity">
    <text evidence="1">Belongs to the LysR transcriptional regulatory family.</text>
</comment>
<dbReference type="SUPFAM" id="SSF53850">
    <property type="entry name" value="Periplasmic binding protein-like II"/>
    <property type="match status" value="1"/>
</dbReference>
<dbReference type="SUPFAM" id="SSF46785">
    <property type="entry name" value="Winged helix' DNA-binding domain"/>
    <property type="match status" value="1"/>
</dbReference>
<dbReference type="CDD" id="cd05466">
    <property type="entry name" value="PBP2_LTTR_substrate"/>
    <property type="match status" value="1"/>
</dbReference>
<dbReference type="GO" id="GO:0003700">
    <property type="term" value="F:DNA-binding transcription factor activity"/>
    <property type="evidence" value="ECO:0007669"/>
    <property type="project" value="InterPro"/>
</dbReference>
<proteinExistence type="inferred from homology"/>
<dbReference type="InterPro" id="IPR005119">
    <property type="entry name" value="LysR_subst-bd"/>
</dbReference>
<comment type="caution">
    <text evidence="6">The sequence shown here is derived from an EMBL/GenBank/DDBJ whole genome shotgun (WGS) entry which is preliminary data.</text>
</comment>
<dbReference type="GO" id="GO:0005829">
    <property type="term" value="C:cytosol"/>
    <property type="evidence" value="ECO:0007669"/>
    <property type="project" value="TreeGrafter"/>
</dbReference>
<dbReference type="PANTHER" id="PTHR30419:SF8">
    <property type="entry name" value="NITROGEN ASSIMILATION TRANSCRIPTIONAL ACTIVATOR-RELATED"/>
    <property type="match status" value="1"/>
</dbReference>
<dbReference type="PROSITE" id="PS50931">
    <property type="entry name" value="HTH_LYSR"/>
    <property type="match status" value="1"/>
</dbReference>
<dbReference type="Gene3D" id="1.10.10.10">
    <property type="entry name" value="Winged helix-like DNA-binding domain superfamily/Winged helix DNA-binding domain"/>
    <property type="match status" value="1"/>
</dbReference>
<evidence type="ECO:0000256" key="2">
    <source>
        <dbReference type="ARBA" id="ARBA00023015"/>
    </source>
</evidence>
<evidence type="ECO:0000256" key="1">
    <source>
        <dbReference type="ARBA" id="ARBA00009437"/>
    </source>
</evidence>
<dbReference type="GO" id="GO:0003677">
    <property type="term" value="F:DNA binding"/>
    <property type="evidence" value="ECO:0007669"/>
    <property type="project" value="UniProtKB-KW"/>
</dbReference>
<sequence>MSKLETELGLTLFSRTRQGVQLTTVGETLIVPARRILQDLEIFEETVSGLHGVTAGALRLVYSQTFAVSTVDIVAEFRARHPDVRLQITAPRDDGEIFRLVAAGECDIGLARIDEAIPGVSVEEITTEKLVLLIPRAWDRHPECQNTPWTEIAHFPLIVSPAGSDSRRRLDRFAAQLGITLDVAVENEHREASLEMVKSGIAAFVTVSGQSDSMPGVTAKTLMPLSITKVGIVTKGERLSPAASAFKAVVHDWGAGQGS</sequence>
<evidence type="ECO:0000313" key="6">
    <source>
        <dbReference type="EMBL" id="TYQ06120.1"/>
    </source>
</evidence>
<name>A0A652YSV5_NOCGL</name>
<feature type="domain" description="HTH lysR-type" evidence="5">
    <location>
        <begin position="1"/>
        <end position="23"/>
    </location>
</feature>
<dbReference type="InterPro" id="IPR036388">
    <property type="entry name" value="WH-like_DNA-bd_sf"/>
</dbReference>
<protein>
    <submittedName>
        <fullName evidence="6">DNA-binding transcriptional LysR family regulator</fullName>
    </submittedName>
</protein>
<dbReference type="AlphaFoldDB" id="A0A652YSV5"/>
<organism evidence="6">
    <name type="scientific">Nocardia globerula</name>
    <dbReference type="NCBI Taxonomy" id="1818"/>
    <lineage>
        <taxon>Bacteria</taxon>
        <taxon>Bacillati</taxon>
        <taxon>Actinomycetota</taxon>
        <taxon>Actinomycetes</taxon>
        <taxon>Mycobacteriales</taxon>
        <taxon>Nocardiaceae</taxon>
        <taxon>Nocardia</taxon>
    </lineage>
</organism>
<dbReference type="InterPro" id="IPR000847">
    <property type="entry name" value="LysR_HTH_N"/>
</dbReference>
<gene>
    <name evidence="6" type="ORF">FNL38_102252</name>
</gene>
<evidence type="ECO:0000256" key="3">
    <source>
        <dbReference type="ARBA" id="ARBA00023125"/>
    </source>
</evidence>
<keyword evidence="4" id="KW-0804">Transcription</keyword>
<evidence type="ECO:0000259" key="5">
    <source>
        <dbReference type="PROSITE" id="PS50931"/>
    </source>
</evidence>
<dbReference type="InterPro" id="IPR036390">
    <property type="entry name" value="WH_DNA-bd_sf"/>
</dbReference>
<evidence type="ECO:0000256" key="4">
    <source>
        <dbReference type="ARBA" id="ARBA00023163"/>
    </source>
</evidence>
<dbReference type="PANTHER" id="PTHR30419">
    <property type="entry name" value="HTH-TYPE TRANSCRIPTIONAL REGULATOR YBHD"/>
    <property type="match status" value="1"/>
</dbReference>
<reference evidence="6" key="1">
    <citation type="submission" date="2019-07" db="EMBL/GenBank/DDBJ databases">
        <title>Genomic Encyclopedia of Type Strains, Phase IV (KMG-IV): sequencing the most valuable type-strain genomes for metagenomic binning, comparative biology and taxonomic classification.</title>
        <authorList>
            <person name="Goeker M."/>
        </authorList>
    </citation>
    <scope>NUCLEOTIDE SEQUENCE</scope>
    <source>
        <strain evidence="6">DSM 44596</strain>
    </source>
</reference>
<dbReference type="InterPro" id="IPR050950">
    <property type="entry name" value="HTH-type_LysR_regulators"/>
</dbReference>
<dbReference type="Gene3D" id="3.40.190.290">
    <property type="match status" value="1"/>
</dbReference>